<dbReference type="SUPFAM" id="SSF50129">
    <property type="entry name" value="GroES-like"/>
    <property type="match status" value="1"/>
</dbReference>
<dbReference type="Gene3D" id="3.40.50.720">
    <property type="entry name" value="NAD(P)-binding Rossmann-like Domain"/>
    <property type="match status" value="1"/>
</dbReference>
<evidence type="ECO:0000256" key="1">
    <source>
        <dbReference type="ARBA" id="ARBA00022857"/>
    </source>
</evidence>
<keyword evidence="4" id="KW-1185">Reference proteome</keyword>
<dbReference type="PANTHER" id="PTHR48106:SF8">
    <property type="entry name" value="OS02G0805600 PROTEIN"/>
    <property type="match status" value="1"/>
</dbReference>
<dbReference type="CDD" id="cd05276">
    <property type="entry name" value="p53_inducible_oxidoreductase"/>
    <property type="match status" value="1"/>
</dbReference>
<accession>A0A433WPP1</accession>
<dbReference type="GO" id="GO:0016651">
    <property type="term" value="F:oxidoreductase activity, acting on NAD(P)H"/>
    <property type="evidence" value="ECO:0007669"/>
    <property type="project" value="TreeGrafter"/>
</dbReference>
<sequence>MKAIVITRAGEPEVLQLQDYPTPQPGPDEVLIAVKAAGVNRADVSQRKGNYPAPPGVPADIPGLEAAGEVVQCGEAVTMWKPGDKVCALLAGGGYAEYVTVKEGQCLPVPDGWTFAEAASIPETVFTVWSNVFQRAGLKAGERLLVHGGSSGIGITAIQLGKAMGATVVVTVGSEEKGNACMQWGADAYINYKTQDFEAVLADEGVDVILDMVGGEYLGKNLHILKPEGRLVYINAMEGNTPPINIFTVMTKRLTVTGSTLRSREYSFKKMLAADMLQKVWPLIHAGKFKPAVYAVFPFTQAPEAHHLMESSRHIGKIVLVNDPEMNTGKD</sequence>
<reference evidence="3" key="1">
    <citation type="submission" date="2020-05" db="EMBL/GenBank/DDBJ databases">
        <title>Chitinophaga laudate sp. nov., isolated from a tropical peat swamp.</title>
        <authorList>
            <person name="Goh C.B.S."/>
            <person name="Lee M.S."/>
            <person name="Parimannan S."/>
            <person name="Pasbakhsh P."/>
            <person name="Yule C.M."/>
            <person name="Rajandas H."/>
            <person name="Loke S."/>
            <person name="Croft L."/>
            <person name="Tan J.B.L."/>
        </authorList>
    </citation>
    <scope>NUCLEOTIDE SEQUENCE</scope>
    <source>
        <strain evidence="3">Mgbs1</strain>
    </source>
</reference>
<dbReference type="OrthoDB" id="648910at2"/>
<dbReference type="Pfam" id="PF08240">
    <property type="entry name" value="ADH_N"/>
    <property type="match status" value="1"/>
</dbReference>
<protein>
    <submittedName>
        <fullName evidence="3">NAD(P)H-quinone oxidoreductase</fullName>
    </submittedName>
</protein>
<dbReference type="PANTHER" id="PTHR48106">
    <property type="entry name" value="QUINONE OXIDOREDUCTASE PIG3-RELATED"/>
    <property type="match status" value="1"/>
</dbReference>
<organism evidence="3 4">
    <name type="scientific">Chitinophaga solisilvae</name>
    <dbReference type="NCBI Taxonomy" id="1233460"/>
    <lineage>
        <taxon>Bacteria</taxon>
        <taxon>Pseudomonadati</taxon>
        <taxon>Bacteroidota</taxon>
        <taxon>Chitinophagia</taxon>
        <taxon>Chitinophagales</taxon>
        <taxon>Chitinophagaceae</taxon>
        <taxon>Chitinophaga</taxon>
    </lineage>
</organism>
<dbReference type="Proteomes" id="UP000281028">
    <property type="component" value="Unassembled WGS sequence"/>
</dbReference>
<dbReference type="NCBIfam" id="TIGR02824">
    <property type="entry name" value="quinone_pig3"/>
    <property type="match status" value="1"/>
</dbReference>
<dbReference type="Gene3D" id="3.90.180.10">
    <property type="entry name" value="Medium-chain alcohol dehydrogenases, catalytic domain"/>
    <property type="match status" value="1"/>
</dbReference>
<dbReference type="InterPro" id="IPR011032">
    <property type="entry name" value="GroES-like_sf"/>
</dbReference>
<proteinExistence type="predicted"/>
<dbReference type="InterPro" id="IPR036291">
    <property type="entry name" value="NAD(P)-bd_dom_sf"/>
</dbReference>
<evidence type="ECO:0000313" key="3">
    <source>
        <dbReference type="EMBL" id="NSL88294.1"/>
    </source>
</evidence>
<dbReference type="SUPFAM" id="SSF51735">
    <property type="entry name" value="NAD(P)-binding Rossmann-fold domains"/>
    <property type="match status" value="1"/>
</dbReference>
<evidence type="ECO:0000256" key="2">
    <source>
        <dbReference type="ARBA" id="ARBA00023002"/>
    </source>
</evidence>
<dbReference type="AlphaFoldDB" id="A0A433WPP1"/>
<dbReference type="GO" id="GO:0070402">
    <property type="term" value="F:NADPH binding"/>
    <property type="evidence" value="ECO:0007669"/>
    <property type="project" value="TreeGrafter"/>
</dbReference>
<dbReference type="InterPro" id="IPR014189">
    <property type="entry name" value="Quinone_OxRdtase_PIG3"/>
</dbReference>
<evidence type="ECO:0000313" key="4">
    <source>
        <dbReference type="Proteomes" id="UP000281028"/>
    </source>
</evidence>
<keyword evidence="2" id="KW-0560">Oxidoreductase</keyword>
<dbReference type="SMART" id="SM00829">
    <property type="entry name" value="PKS_ER"/>
    <property type="match status" value="1"/>
</dbReference>
<keyword evidence="1" id="KW-0521">NADP</keyword>
<dbReference type="Pfam" id="PF13602">
    <property type="entry name" value="ADH_zinc_N_2"/>
    <property type="match status" value="1"/>
</dbReference>
<dbReference type="InterPro" id="IPR020843">
    <property type="entry name" value="ER"/>
</dbReference>
<dbReference type="InterPro" id="IPR013154">
    <property type="entry name" value="ADH-like_N"/>
</dbReference>
<name>A0A433WPP1_9BACT</name>
<comment type="caution">
    <text evidence="3">The sequence shown here is derived from an EMBL/GenBank/DDBJ whole genome shotgun (WGS) entry which is preliminary data.</text>
</comment>
<dbReference type="EMBL" id="RIAR02000001">
    <property type="protein sequence ID" value="NSL88294.1"/>
    <property type="molecule type" value="Genomic_DNA"/>
</dbReference>
<gene>
    <name evidence="3" type="ORF">ECE50_015750</name>
</gene>